<evidence type="ECO:0000256" key="4">
    <source>
        <dbReference type="SAM" id="MobiDB-lite"/>
    </source>
</evidence>
<organism evidence="5">
    <name type="scientific">Pseudozyma antarctica</name>
    <name type="common">Yeast</name>
    <name type="synonym">Candida antarctica</name>
    <dbReference type="NCBI Taxonomy" id="84753"/>
    <lineage>
        <taxon>Eukaryota</taxon>
        <taxon>Fungi</taxon>
        <taxon>Dikarya</taxon>
        <taxon>Basidiomycota</taxon>
        <taxon>Ustilaginomycotina</taxon>
        <taxon>Ustilaginomycetes</taxon>
        <taxon>Ustilaginales</taxon>
        <taxon>Ustilaginaceae</taxon>
        <taxon>Moesziomyces</taxon>
    </lineage>
</organism>
<dbReference type="RefSeq" id="XP_014654091.1">
    <property type="nucleotide sequence ID" value="XM_014798605.1"/>
</dbReference>
<feature type="region of interest" description="Disordered" evidence="4">
    <location>
        <begin position="1"/>
        <end position="41"/>
    </location>
</feature>
<gene>
    <name evidence="5" type="ORF">PAN0_020d5911</name>
</gene>
<evidence type="ECO:0000256" key="3">
    <source>
        <dbReference type="ARBA" id="ARBA00023274"/>
    </source>
</evidence>
<dbReference type="CDD" id="cd00364">
    <property type="entry name" value="Ribosomal_uS17"/>
    <property type="match status" value="1"/>
</dbReference>
<evidence type="ECO:0000256" key="1">
    <source>
        <dbReference type="ARBA" id="ARBA00010254"/>
    </source>
</evidence>
<dbReference type="SUPFAM" id="SSF50249">
    <property type="entry name" value="Nucleic acid-binding proteins"/>
    <property type="match status" value="1"/>
</dbReference>
<proteinExistence type="inferred from homology"/>
<evidence type="ECO:0000256" key="2">
    <source>
        <dbReference type="ARBA" id="ARBA00022980"/>
    </source>
</evidence>
<dbReference type="Proteomes" id="UP000053758">
    <property type="component" value="Unassembled WGS sequence"/>
</dbReference>
<dbReference type="PANTHER" id="PTHR10744">
    <property type="entry name" value="40S RIBOSOMAL PROTEIN S11 FAMILY MEMBER"/>
    <property type="match status" value="1"/>
</dbReference>
<dbReference type="GO" id="GO:0005739">
    <property type="term" value="C:mitochondrion"/>
    <property type="evidence" value="ECO:0007669"/>
    <property type="project" value="TreeGrafter"/>
</dbReference>
<dbReference type="HOGENOM" id="CLU_1408563_0_0_1"/>
<dbReference type="InterPro" id="IPR012340">
    <property type="entry name" value="NA-bd_OB-fold"/>
</dbReference>
<sequence length="193" mass="21396">MVRRQSMTKHRKLVSTRSHTTGHAHSTQHTDGLCRSPLQSLRPRRTRAQPVLLRSAVTATNTPTHEDTAVMAIQTIEGIVTKAGVMAKTVTVTVERRLIHPKLLKPFIRHKKYLVHDEQNSLSVGDKIVASACRPLSARKHFTLLDKVGTEAEAEARRAKAASYMSAEDKEKGRIEQLVKNEIAKRAGPGGSR</sequence>
<comment type="similarity">
    <text evidence="1">Belongs to the universal ribosomal protein uS17 family.</text>
</comment>
<dbReference type="PRINTS" id="PR00973">
    <property type="entry name" value="RIBOSOMALS17"/>
</dbReference>
<dbReference type="GeneID" id="26306766"/>
<feature type="compositionally biased region" description="Polar residues" evidence="4">
    <location>
        <begin position="15"/>
        <end position="30"/>
    </location>
</feature>
<dbReference type="Pfam" id="PF00366">
    <property type="entry name" value="Ribosomal_S17"/>
    <property type="match status" value="1"/>
</dbReference>
<dbReference type="GO" id="GO:1990904">
    <property type="term" value="C:ribonucleoprotein complex"/>
    <property type="evidence" value="ECO:0007669"/>
    <property type="project" value="UniProtKB-KW"/>
</dbReference>
<accession>A0A081CLY6</accession>
<dbReference type="GO" id="GO:0006412">
    <property type="term" value="P:translation"/>
    <property type="evidence" value="ECO:0007669"/>
    <property type="project" value="InterPro"/>
</dbReference>
<dbReference type="GO" id="GO:0005840">
    <property type="term" value="C:ribosome"/>
    <property type="evidence" value="ECO:0007669"/>
    <property type="project" value="UniProtKB-KW"/>
</dbReference>
<keyword evidence="2 5" id="KW-0689">Ribosomal protein</keyword>
<name>A0A081CLY6_PSEA2</name>
<reference evidence="5" key="1">
    <citation type="submission" date="2014-07" db="EMBL/GenBank/DDBJ databases">
        <title>Draft genome sequence of the yeast Pseudozyma antarctica JCM 10317 known as a producer of lipase B which used in a wide range of industrial applications.</title>
        <authorList>
            <person name="Morita T."/>
            <person name="Saika A."/>
            <person name="Koike H."/>
        </authorList>
    </citation>
    <scope>NUCLEOTIDE SEQUENCE</scope>
    <source>
        <strain evidence="5">JCM 10317</strain>
    </source>
</reference>
<keyword evidence="3" id="KW-0687">Ribonucleoprotein</keyword>
<dbReference type="PANTHER" id="PTHR10744:SF1">
    <property type="entry name" value="SMALL RIBOSOMAL SUBUNIT PROTEIN US17M"/>
    <property type="match status" value="1"/>
</dbReference>
<feature type="compositionally biased region" description="Basic residues" evidence="4">
    <location>
        <begin position="1"/>
        <end position="14"/>
    </location>
</feature>
<dbReference type="AlphaFoldDB" id="A0A081CLY6"/>
<dbReference type="EMBL" id="DF830087">
    <property type="protein sequence ID" value="GAK67682.1"/>
    <property type="molecule type" value="Genomic_DNA"/>
</dbReference>
<dbReference type="InterPro" id="IPR000266">
    <property type="entry name" value="Ribosomal_uS17"/>
</dbReference>
<protein>
    <submittedName>
        <fullName evidence="5">30S ribosomal protein S17</fullName>
    </submittedName>
</protein>
<evidence type="ECO:0000313" key="5">
    <source>
        <dbReference type="EMBL" id="GAK67682.1"/>
    </source>
</evidence>
<dbReference type="GO" id="GO:0003735">
    <property type="term" value="F:structural constituent of ribosome"/>
    <property type="evidence" value="ECO:0007669"/>
    <property type="project" value="InterPro"/>
</dbReference>
<evidence type="ECO:0000313" key="6">
    <source>
        <dbReference type="Proteomes" id="UP000053758"/>
    </source>
</evidence>
<dbReference type="Gene3D" id="2.40.50.140">
    <property type="entry name" value="Nucleic acid-binding proteins"/>
    <property type="match status" value="1"/>
</dbReference>
<keyword evidence="6" id="KW-1185">Reference proteome</keyword>